<dbReference type="AlphaFoldDB" id="A0AB39UZW8"/>
<protein>
    <submittedName>
        <fullName evidence="1">DUF2924 domain-containing protein</fullName>
    </submittedName>
</protein>
<dbReference type="RefSeq" id="WP_297526718.1">
    <property type="nucleotide sequence ID" value="NZ_CP154858.1"/>
</dbReference>
<name>A0AB39UZW8_9GAMM</name>
<dbReference type="EMBL" id="CP154858">
    <property type="protein sequence ID" value="XDT73678.1"/>
    <property type="molecule type" value="Genomic_DNA"/>
</dbReference>
<dbReference type="Pfam" id="PF11149">
    <property type="entry name" value="DUF2924"/>
    <property type="match status" value="1"/>
</dbReference>
<sequence>MSDDVIGKVAALPSLDNDELRRLWRELFDEPAPRKKRDYLIPRLAWRIQELAYGGLSDSAQDRIKRLVRSGEQVKPSSRRIKRPAVGTRLIREYQGVEHHVTVTRNGFEYQGRNYRSLSHIAREITGTRWSGPLFFGLTGK</sequence>
<evidence type="ECO:0000313" key="1">
    <source>
        <dbReference type="EMBL" id="XDT73678.1"/>
    </source>
</evidence>
<dbReference type="KEGG" id="tcd:AAIA72_06840"/>
<accession>A0AB39UZW8</accession>
<gene>
    <name evidence="1" type="ORF">AAIA72_06840</name>
</gene>
<organism evidence="1">
    <name type="scientific">Thermohahella caldifontis</name>
    <dbReference type="NCBI Taxonomy" id="3142973"/>
    <lineage>
        <taxon>Bacteria</taxon>
        <taxon>Pseudomonadati</taxon>
        <taxon>Pseudomonadota</taxon>
        <taxon>Gammaproteobacteria</taxon>
        <taxon>Oceanospirillales</taxon>
        <taxon>Hahellaceae</taxon>
        <taxon>Thermohahella</taxon>
    </lineage>
</organism>
<reference evidence="1" key="1">
    <citation type="submission" date="2024-05" db="EMBL/GenBank/DDBJ databases">
        <title>Genome sequencing of novel strain.</title>
        <authorList>
            <person name="Ganbat D."/>
            <person name="Ganbat S."/>
            <person name="Lee S.-J."/>
        </authorList>
    </citation>
    <scope>NUCLEOTIDE SEQUENCE</scope>
    <source>
        <strain evidence="1">SMD15-11</strain>
    </source>
</reference>
<proteinExistence type="predicted"/>
<dbReference type="InterPro" id="IPR021322">
    <property type="entry name" value="DUF2924"/>
</dbReference>